<evidence type="ECO:0000256" key="2">
    <source>
        <dbReference type="ARBA" id="ARBA00023002"/>
    </source>
</evidence>
<organism evidence="4">
    <name type="scientific">marine sediment metagenome</name>
    <dbReference type="NCBI Taxonomy" id="412755"/>
    <lineage>
        <taxon>unclassified sequences</taxon>
        <taxon>metagenomes</taxon>
        <taxon>ecological metagenomes</taxon>
    </lineage>
</organism>
<evidence type="ECO:0000256" key="1">
    <source>
        <dbReference type="ARBA" id="ARBA00022630"/>
    </source>
</evidence>
<dbReference type="Gene3D" id="3.20.20.70">
    <property type="entry name" value="Aldolase class I"/>
    <property type="match status" value="1"/>
</dbReference>
<dbReference type="EMBL" id="BARV01006363">
    <property type="protein sequence ID" value="GAI11827.1"/>
    <property type="molecule type" value="Genomic_DNA"/>
</dbReference>
<gene>
    <name evidence="4" type="ORF">S06H3_13034</name>
</gene>
<dbReference type="AlphaFoldDB" id="X1KXM1"/>
<dbReference type="SUPFAM" id="SSF51395">
    <property type="entry name" value="FMN-linked oxidoreductases"/>
    <property type="match status" value="1"/>
</dbReference>
<feature type="non-terminal residue" evidence="4">
    <location>
        <position position="1"/>
    </location>
</feature>
<dbReference type="InterPro" id="IPR001155">
    <property type="entry name" value="OxRdtase_FMN_N"/>
</dbReference>
<name>X1KXM1_9ZZZZ</name>
<evidence type="ECO:0000313" key="4">
    <source>
        <dbReference type="EMBL" id="GAI11827.1"/>
    </source>
</evidence>
<keyword evidence="1" id="KW-0285">Flavoprotein</keyword>
<reference evidence="4" key="1">
    <citation type="journal article" date="2014" name="Front. Microbiol.">
        <title>High frequency of phylogenetically diverse reductive dehalogenase-homologous genes in deep subseafloor sedimentary metagenomes.</title>
        <authorList>
            <person name="Kawai M."/>
            <person name="Futagami T."/>
            <person name="Toyoda A."/>
            <person name="Takaki Y."/>
            <person name="Nishi S."/>
            <person name="Hori S."/>
            <person name="Arai W."/>
            <person name="Tsubouchi T."/>
            <person name="Morono Y."/>
            <person name="Uchiyama I."/>
            <person name="Ito T."/>
            <person name="Fujiyama A."/>
            <person name="Inagaki F."/>
            <person name="Takami H."/>
        </authorList>
    </citation>
    <scope>NUCLEOTIDE SEQUENCE</scope>
    <source>
        <strain evidence="4">Expedition CK06-06</strain>
    </source>
</reference>
<comment type="caution">
    <text evidence="4">The sequence shown here is derived from an EMBL/GenBank/DDBJ whole genome shotgun (WGS) entry which is preliminary data.</text>
</comment>
<dbReference type="PANTHER" id="PTHR43656">
    <property type="entry name" value="BINDING OXIDOREDUCTASE, PUTATIVE (AFU_ORTHOLOGUE AFUA_2G08260)-RELATED"/>
    <property type="match status" value="1"/>
</dbReference>
<feature type="domain" description="NADH:flavin oxidoreductase/NADH oxidase N-terminal" evidence="3">
    <location>
        <begin position="5"/>
        <end position="212"/>
    </location>
</feature>
<sequence length="237" mass="26569">EGFDSNDNGAPGELTFRRYQRYARGGAGVIWFEATAVQADGRTNPHQVILNKKTESSFSELVKTTKETAREEFGDDHEPFCVLQITHSGRFSQSDGLGKPLIVVHDPVFDKVVGVDESYPVLTDKELNQIQNNFIETAKLAYIAGFDAVDVKSCHKYLISELLGARNRSGKYGGSYENRTRFLKEIVERIREEIPELIVGVRLNIFDAVNSENSWGVNQGVKREVVKVDLTDSNKLI</sequence>
<dbReference type="PANTHER" id="PTHR43656:SF2">
    <property type="entry name" value="BINDING OXIDOREDUCTASE, PUTATIVE (AFU_ORTHOLOGUE AFUA_2G08260)-RELATED"/>
    <property type="match status" value="1"/>
</dbReference>
<dbReference type="GO" id="GO:0010181">
    <property type="term" value="F:FMN binding"/>
    <property type="evidence" value="ECO:0007669"/>
    <property type="project" value="InterPro"/>
</dbReference>
<protein>
    <recommendedName>
        <fullName evidence="3">NADH:flavin oxidoreductase/NADH oxidase N-terminal domain-containing protein</fullName>
    </recommendedName>
</protein>
<dbReference type="Pfam" id="PF00724">
    <property type="entry name" value="Oxidored_FMN"/>
    <property type="match status" value="1"/>
</dbReference>
<dbReference type="GO" id="GO:0016491">
    <property type="term" value="F:oxidoreductase activity"/>
    <property type="evidence" value="ECO:0007669"/>
    <property type="project" value="UniProtKB-KW"/>
</dbReference>
<dbReference type="InterPro" id="IPR051799">
    <property type="entry name" value="NADH_flavin_oxidoreductase"/>
</dbReference>
<evidence type="ECO:0000259" key="3">
    <source>
        <dbReference type="Pfam" id="PF00724"/>
    </source>
</evidence>
<proteinExistence type="predicted"/>
<keyword evidence="2" id="KW-0560">Oxidoreductase</keyword>
<dbReference type="InterPro" id="IPR013785">
    <property type="entry name" value="Aldolase_TIM"/>
</dbReference>
<accession>X1KXM1</accession>